<evidence type="ECO:0000313" key="2">
    <source>
        <dbReference type="Proteomes" id="UP000422108"/>
    </source>
</evidence>
<dbReference type="Proteomes" id="UP000422108">
    <property type="component" value="Chromosome"/>
</dbReference>
<organism evidence="1 2">
    <name type="scientific">Desulfosarcina ovata subsp. ovata</name>
    <dbReference type="NCBI Taxonomy" id="2752305"/>
    <lineage>
        <taxon>Bacteria</taxon>
        <taxon>Pseudomonadati</taxon>
        <taxon>Thermodesulfobacteriota</taxon>
        <taxon>Desulfobacteria</taxon>
        <taxon>Desulfobacterales</taxon>
        <taxon>Desulfosarcinaceae</taxon>
        <taxon>Desulfosarcina</taxon>
    </lineage>
</organism>
<keyword evidence="2" id="KW-1185">Reference proteome</keyword>
<dbReference type="EMBL" id="AP021879">
    <property type="protein sequence ID" value="BBO91349.1"/>
    <property type="molecule type" value="Genomic_DNA"/>
</dbReference>
<proteinExistence type="predicted"/>
<protein>
    <submittedName>
        <fullName evidence="1">Uncharacterized protein</fullName>
    </submittedName>
</protein>
<gene>
    <name evidence="1" type="ORF">DSCOOX_45290</name>
</gene>
<reference evidence="1 2" key="1">
    <citation type="submission" date="2019-11" db="EMBL/GenBank/DDBJ databases">
        <title>Comparative genomics of hydrocarbon-degrading Desulfosarcina strains.</title>
        <authorList>
            <person name="Watanabe M."/>
            <person name="Kojima H."/>
            <person name="Fukui M."/>
        </authorList>
    </citation>
    <scope>NUCLEOTIDE SEQUENCE [LARGE SCALE GENOMIC DNA]</scope>
    <source>
        <strain evidence="2">oXyS1</strain>
    </source>
</reference>
<name>A0A5K8AFN9_9BACT</name>
<dbReference type="AlphaFoldDB" id="A0A5K8AFN9"/>
<accession>A0A5K8AFN9</accession>
<evidence type="ECO:0000313" key="1">
    <source>
        <dbReference type="EMBL" id="BBO91349.1"/>
    </source>
</evidence>
<sequence length="64" mass="7305">METQSVRKEGAEPVRHIAADILEGRPSAVKILIITDFGEFDSNKPNIQWPIPRQKHNMLILLKI</sequence>